<protein>
    <submittedName>
        <fullName evidence="2">Type II toxin-antitoxin system RelE/ParE family toxin</fullName>
    </submittedName>
</protein>
<dbReference type="OrthoDB" id="595476at2"/>
<dbReference type="Pfam" id="PF05016">
    <property type="entry name" value="ParE_toxin"/>
    <property type="match status" value="1"/>
</dbReference>
<keyword evidence="1" id="KW-1277">Toxin-antitoxin system</keyword>
<reference evidence="2 3" key="1">
    <citation type="submission" date="2018-08" db="EMBL/GenBank/DDBJ databases">
        <title>The draft genome squence of Brumimicrobium sp. N62.</title>
        <authorList>
            <person name="Du Z.-J."/>
            <person name="Luo H.-R."/>
        </authorList>
    </citation>
    <scope>NUCLEOTIDE SEQUENCE [LARGE SCALE GENOMIC DNA]</scope>
    <source>
        <strain evidence="2 3">N62</strain>
    </source>
</reference>
<dbReference type="AlphaFoldDB" id="A0A3E1F0H8"/>
<name>A0A3E1F0H8_9FLAO</name>
<dbReference type="Proteomes" id="UP000257127">
    <property type="component" value="Unassembled WGS sequence"/>
</dbReference>
<dbReference type="EMBL" id="QURB01000002">
    <property type="protein sequence ID" value="RFC55329.1"/>
    <property type="molecule type" value="Genomic_DNA"/>
</dbReference>
<sequence length="99" mass="11962">MKSFSIRVLKSAVADLDEAYEYYTDINPKLGERFIKIVNATINDLKKYPYYQIRYDSFRMKVINKFPYVIHYTLDEKKQIVFIYGIRNSYQNPKKYPKV</sequence>
<dbReference type="InterPro" id="IPR007712">
    <property type="entry name" value="RelE/ParE_toxin"/>
</dbReference>
<accession>A0A3E1F0H8</accession>
<dbReference type="InterPro" id="IPR035093">
    <property type="entry name" value="RelE/ParE_toxin_dom_sf"/>
</dbReference>
<dbReference type="Gene3D" id="3.30.2310.20">
    <property type="entry name" value="RelE-like"/>
    <property type="match status" value="1"/>
</dbReference>
<evidence type="ECO:0000313" key="2">
    <source>
        <dbReference type="EMBL" id="RFC55329.1"/>
    </source>
</evidence>
<comment type="caution">
    <text evidence="2">The sequence shown here is derived from an EMBL/GenBank/DDBJ whole genome shotgun (WGS) entry which is preliminary data.</text>
</comment>
<organism evidence="2 3">
    <name type="scientific">Brumimicrobium aurantiacum</name>
    <dbReference type="NCBI Taxonomy" id="1737063"/>
    <lineage>
        <taxon>Bacteria</taxon>
        <taxon>Pseudomonadati</taxon>
        <taxon>Bacteroidota</taxon>
        <taxon>Flavobacteriia</taxon>
        <taxon>Flavobacteriales</taxon>
        <taxon>Crocinitomicaceae</taxon>
        <taxon>Brumimicrobium</taxon>
    </lineage>
</organism>
<evidence type="ECO:0000256" key="1">
    <source>
        <dbReference type="ARBA" id="ARBA00022649"/>
    </source>
</evidence>
<keyword evidence="3" id="KW-1185">Reference proteome</keyword>
<dbReference type="RefSeq" id="WP_116880309.1">
    <property type="nucleotide sequence ID" value="NZ_QURB01000002.1"/>
</dbReference>
<evidence type="ECO:0000313" key="3">
    <source>
        <dbReference type="Proteomes" id="UP000257127"/>
    </source>
</evidence>
<proteinExistence type="predicted"/>
<gene>
    <name evidence="2" type="ORF">DXU93_05770</name>
</gene>